<feature type="region of interest" description="Disordered" evidence="1">
    <location>
        <begin position="1"/>
        <end position="37"/>
    </location>
</feature>
<evidence type="ECO:0000313" key="3">
    <source>
        <dbReference type="Proteomes" id="UP000499080"/>
    </source>
</evidence>
<evidence type="ECO:0000256" key="1">
    <source>
        <dbReference type="SAM" id="MobiDB-lite"/>
    </source>
</evidence>
<accession>A0A4Y1ZM43</accession>
<name>A0A4Y1ZM43_ARAVE</name>
<dbReference type="EMBL" id="BGPR01226544">
    <property type="protein sequence ID" value="GBL57922.1"/>
    <property type="molecule type" value="Genomic_DNA"/>
</dbReference>
<reference evidence="2 3" key="1">
    <citation type="journal article" date="2019" name="Sci. Rep.">
        <title>Orb-weaving spider Araneus ventricosus genome elucidates the spidroin gene catalogue.</title>
        <authorList>
            <person name="Kono N."/>
            <person name="Nakamura H."/>
            <person name="Ohtoshi R."/>
            <person name="Moran D.A.P."/>
            <person name="Shinohara A."/>
            <person name="Yoshida Y."/>
            <person name="Fujiwara M."/>
            <person name="Mori M."/>
            <person name="Tomita M."/>
            <person name="Arakawa K."/>
        </authorList>
    </citation>
    <scope>NUCLEOTIDE SEQUENCE [LARGE SCALE GENOMIC DNA]</scope>
</reference>
<organism evidence="2 3">
    <name type="scientific">Araneus ventricosus</name>
    <name type="common">Orbweaver spider</name>
    <name type="synonym">Epeira ventricosa</name>
    <dbReference type="NCBI Taxonomy" id="182803"/>
    <lineage>
        <taxon>Eukaryota</taxon>
        <taxon>Metazoa</taxon>
        <taxon>Ecdysozoa</taxon>
        <taxon>Arthropoda</taxon>
        <taxon>Chelicerata</taxon>
        <taxon>Arachnida</taxon>
        <taxon>Araneae</taxon>
        <taxon>Araneomorphae</taxon>
        <taxon>Entelegynae</taxon>
        <taxon>Araneoidea</taxon>
        <taxon>Araneidae</taxon>
        <taxon>Araneus</taxon>
    </lineage>
</organism>
<sequence length="129" mass="14456">MISNQRSSNSQDTTLSPGHRSLQTNKEDIGSGISDPPIPMTRLYHHAIEVSRQRGAIGSILVPPVGLETSFFPHVYNWKGDVYQPNRGYQNSPDIRSRISDPMILMTPVYQNAIAVPRKNRDDIGSRIQ</sequence>
<feature type="compositionally biased region" description="Polar residues" evidence="1">
    <location>
        <begin position="1"/>
        <end position="24"/>
    </location>
</feature>
<keyword evidence="3" id="KW-1185">Reference proteome</keyword>
<evidence type="ECO:0000313" key="2">
    <source>
        <dbReference type="EMBL" id="GBL57922.1"/>
    </source>
</evidence>
<dbReference type="Proteomes" id="UP000499080">
    <property type="component" value="Unassembled WGS sequence"/>
</dbReference>
<proteinExistence type="predicted"/>
<comment type="caution">
    <text evidence="2">The sequence shown here is derived from an EMBL/GenBank/DDBJ whole genome shotgun (WGS) entry which is preliminary data.</text>
</comment>
<protein>
    <submittedName>
        <fullName evidence="2">Uncharacterized protein</fullName>
    </submittedName>
</protein>
<dbReference type="AlphaFoldDB" id="A0A4Y1ZM43"/>
<gene>
    <name evidence="2" type="ORF">AVEN_153792_1</name>
</gene>